<reference evidence="2" key="1">
    <citation type="submission" date="2016-01" db="EMBL/GenBank/DDBJ databases">
        <title>Draft genome of Chromobacterium sp. F49.</title>
        <authorList>
            <person name="Hong K.W."/>
        </authorList>
    </citation>
    <scope>NUCLEOTIDE SEQUENCE [LARGE SCALE GENOMIC DNA]</scope>
    <source>
        <strain evidence="2">P7IIIA</strain>
    </source>
</reference>
<dbReference type="AlphaFoldDB" id="A0A163S2Y2"/>
<dbReference type="RefSeq" id="WP_066238597.1">
    <property type="nucleotide sequence ID" value="NZ_LRFC01000006.1"/>
</dbReference>
<keyword evidence="2" id="KW-1185">Reference proteome</keyword>
<dbReference type="Proteomes" id="UP000076567">
    <property type="component" value="Unassembled WGS sequence"/>
</dbReference>
<dbReference type="SUPFAM" id="SSF53067">
    <property type="entry name" value="Actin-like ATPase domain"/>
    <property type="match status" value="1"/>
</dbReference>
<comment type="caution">
    <text evidence="1">The sequence shown here is derived from an EMBL/GenBank/DDBJ whole genome shotgun (WGS) entry which is preliminary data.</text>
</comment>
<proteinExistence type="predicted"/>
<accession>A0A163S2Y2</accession>
<dbReference type="EMBL" id="LRFC01000006">
    <property type="protein sequence ID" value="KZE68027.1"/>
    <property type="molecule type" value="Genomic_DNA"/>
</dbReference>
<name>A0A163S2Y2_9BACL</name>
<evidence type="ECO:0008006" key="3">
    <source>
        <dbReference type="Google" id="ProtNLM"/>
    </source>
</evidence>
<sequence length="401" mass="45122">MYLKVGNDNGNSEQAIIINGDLYRQPNVNAFVQSVPSSDDTTVEALIPNIMNNLVVSIESPSTRIRSGTYYVGKFALESGKTLSKFTVGIDKKHNSDLPIINTLGNIAGYAVLKSFEKNNTIPTELKVKVDMTTALPINDWNPEASKIFIDRFKKGNHRVSVHVGNISIPVTVTFEDVYVMPEGTPAVFAMQKNFKVAENAWRKDKIFDDFNKLYDEKIDGSYFSDLKVAHVDIGDGTTDFAITEGLRFLPTFKLGKNVGVGHAITEAIPLFEDATNLSNIERQEYSKYLKDKKHKYYSDAQRFFFEGKVNQSSEIVSYLQQQLNKIRNEVDLILVYGGGSIAMRDALEERIATVAEDARTKLFYVPSDYAVTLNAEGMYLFVTSKIFDKYKKQQKEKVTN</sequence>
<dbReference type="InterPro" id="IPR043129">
    <property type="entry name" value="ATPase_NBD"/>
</dbReference>
<dbReference type="CDD" id="cd24023">
    <property type="entry name" value="ASKHA_NBD_ParM_Alp7A-like"/>
    <property type="match status" value="1"/>
</dbReference>
<dbReference type="OrthoDB" id="2906454at2"/>
<evidence type="ECO:0000313" key="1">
    <source>
        <dbReference type="EMBL" id="KZE68027.1"/>
    </source>
</evidence>
<dbReference type="Gene3D" id="3.30.420.40">
    <property type="match status" value="2"/>
</dbReference>
<gene>
    <name evidence="1" type="ORF">AWM68_17815</name>
</gene>
<organism evidence="1 2">
    <name type="scientific">Fictibacillus phosphorivorans</name>
    <dbReference type="NCBI Taxonomy" id="1221500"/>
    <lineage>
        <taxon>Bacteria</taxon>
        <taxon>Bacillati</taxon>
        <taxon>Bacillota</taxon>
        <taxon>Bacilli</taxon>
        <taxon>Bacillales</taxon>
        <taxon>Fictibacillaceae</taxon>
        <taxon>Fictibacillus</taxon>
    </lineage>
</organism>
<evidence type="ECO:0000313" key="2">
    <source>
        <dbReference type="Proteomes" id="UP000076567"/>
    </source>
</evidence>
<protein>
    <recommendedName>
        <fullName evidence="3">ParM/StbA family protein</fullName>
    </recommendedName>
</protein>